<keyword evidence="2" id="KW-1185">Reference proteome</keyword>
<organism evidence="1 2">
    <name type="scientific">Paenibacillus brasilensis</name>
    <dbReference type="NCBI Taxonomy" id="128574"/>
    <lineage>
        <taxon>Bacteria</taxon>
        <taxon>Bacillati</taxon>
        <taxon>Bacillota</taxon>
        <taxon>Bacilli</taxon>
        <taxon>Bacillales</taxon>
        <taxon>Paenibacillaceae</taxon>
        <taxon>Paenibacillus</taxon>
    </lineage>
</organism>
<protein>
    <submittedName>
        <fullName evidence="1">Uncharacterized protein</fullName>
    </submittedName>
</protein>
<proteinExistence type="predicted"/>
<sequence>MRWIVQPQQVKNSVTPAFCLVDNGRSCVWFG</sequence>
<evidence type="ECO:0000313" key="1">
    <source>
        <dbReference type="EMBL" id="MDQ0494386.1"/>
    </source>
</evidence>
<dbReference type="Proteomes" id="UP001242811">
    <property type="component" value="Unassembled WGS sequence"/>
</dbReference>
<accession>A0ABU0KY70</accession>
<comment type="caution">
    <text evidence="1">The sequence shown here is derived from an EMBL/GenBank/DDBJ whole genome shotgun (WGS) entry which is preliminary data.</text>
</comment>
<reference evidence="1 2" key="1">
    <citation type="submission" date="2023-07" db="EMBL/GenBank/DDBJ databases">
        <title>Genomic Encyclopedia of Type Strains, Phase IV (KMG-IV): sequencing the most valuable type-strain genomes for metagenomic binning, comparative biology and taxonomic classification.</title>
        <authorList>
            <person name="Goeker M."/>
        </authorList>
    </citation>
    <scope>NUCLEOTIDE SEQUENCE [LARGE SCALE GENOMIC DNA]</scope>
    <source>
        <strain evidence="1 2">DSM 14914</strain>
    </source>
</reference>
<evidence type="ECO:0000313" key="2">
    <source>
        <dbReference type="Proteomes" id="UP001242811"/>
    </source>
</evidence>
<name>A0ABU0KY70_9BACL</name>
<dbReference type="EMBL" id="JAUSWA010000013">
    <property type="protein sequence ID" value="MDQ0494386.1"/>
    <property type="molecule type" value="Genomic_DNA"/>
</dbReference>
<gene>
    <name evidence="1" type="ORF">QOZ95_002549</name>
</gene>